<comment type="subcellular location">
    <subcellularLocation>
        <location evidence="1">Membrane</location>
        <topology evidence="1">Single-pass membrane protein</topology>
    </subcellularLocation>
</comment>
<dbReference type="Pfam" id="PF14416">
    <property type="entry name" value="PMR5N"/>
    <property type="match status" value="2"/>
</dbReference>
<feature type="domain" description="Trichome birefringence-like C-terminal" evidence="8">
    <location>
        <begin position="704"/>
        <end position="850"/>
    </location>
</feature>
<feature type="domain" description="Trichome birefringence-like C-terminal" evidence="8">
    <location>
        <begin position="220"/>
        <end position="510"/>
    </location>
</feature>
<proteinExistence type="inferred from homology"/>
<keyword evidence="11" id="KW-1185">Reference proteome</keyword>
<keyword evidence="4" id="KW-0735">Signal-anchor</keyword>
<evidence type="ECO:0000256" key="2">
    <source>
        <dbReference type="ARBA" id="ARBA00007727"/>
    </source>
</evidence>
<dbReference type="Pfam" id="PF13839">
    <property type="entry name" value="PC-Esterase"/>
    <property type="match status" value="3"/>
</dbReference>
<keyword evidence="6 7" id="KW-0472">Membrane</keyword>
<dbReference type="GO" id="GO:0005794">
    <property type="term" value="C:Golgi apparatus"/>
    <property type="evidence" value="ECO:0007669"/>
    <property type="project" value="TreeGrafter"/>
</dbReference>
<keyword evidence="5 7" id="KW-1133">Transmembrane helix</keyword>
<dbReference type="InterPro" id="IPR029962">
    <property type="entry name" value="TBL"/>
</dbReference>
<comment type="similarity">
    <text evidence="2">Belongs to the PC-esterase family. TBL subfamily.</text>
</comment>
<dbReference type="InterPro" id="IPR026057">
    <property type="entry name" value="TBL_C"/>
</dbReference>
<keyword evidence="3 7" id="KW-0812">Transmembrane</keyword>
<evidence type="ECO:0000256" key="7">
    <source>
        <dbReference type="SAM" id="Phobius"/>
    </source>
</evidence>
<dbReference type="PANTHER" id="PTHR32285:SF247">
    <property type="entry name" value="PROTEIN TRICHOME BIREFRINGENCE-LIKE 19"/>
    <property type="match status" value="1"/>
</dbReference>
<evidence type="ECO:0000259" key="8">
    <source>
        <dbReference type="Pfam" id="PF13839"/>
    </source>
</evidence>
<dbReference type="Proteomes" id="UP001161247">
    <property type="component" value="Chromosome 6"/>
</dbReference>
<evidence type="ECO:0000313" key="10">
    <source>
        <dbReference type="EMBL" id="CAI9111346.1"/>
    </source>
</evidence>
<protein>
    <submittedName>
        <fullName evidence="10">OLC1v1011555C1</fullName>
    </submittedName>
</protein>
<feature type="domain" description="Trichome birefringence-like N-terminal" evidence="9">
    <location>
        <begin position="166"/>
        <end position="219"/>
    </location>
</feature>
<reference evidence="10" key="1">
    <citation type="submission" date="2023-03" db="EMBL/GenBank/DDBJ databases">
        <authorList>
            <person name="Julca I."/>
        </authorList>
    </citation>
    <scope>NUCLEOTIDE SEQUENCE</scope>
</reference>
<feature type="domain" description="Trichome birefringence-like C-terminal" evidence="8">
    <location>
        <begin position="648"/>
        <end position="687"/>
    </location>
</feature>
<dbReference type="EMBL" id="OX459123">
    <property type="protein sequence ID" value="CAI9111346.1"/>
    <property type="molecule type" value="Genomic_DNA"/>
</dbReference>
<feature type="domain" description="Trichome birefringence-like N-terminal" evidence="9">
    <location>
        <begin position="594"/>
        <end position="647"/>
    </location>
</feature>
<dbReference type="InterPro" id="IPR025846">
    <property type="entry name" value="TBL_N"/>
</dbReference>
<dbReference type="AlphaFoldDB" id="A0AAV1DW68"/>
<organism evidence="10 11">
    <name type="scientific">Oldenlandia corymbosa var. corymbosa</name>
    <dbReference type="NCBI Taxonomy" id="529605"/>
    <lineage>
        <taxon>Eukaryota</taxon>
        <taxon>Viridiplantae</taxon>
        <taxon>Streptophyta</taxon>
        <taxon>Embryophyta</taxon>
        <taxon>Tracheophyta</taxon>
        <taxon>Spermatophyta</taxon>
        <taxon>Magnoliopsida</taxon>
        <taxon>eudicotyledons</taxon>
        <taxon>Gunneridae</taxon>
        <taxon>Pentapetalae</taxon>
        <taxon>asterids</taxon>
        <taxon>lamiids</taxon>
        <taxon>Gentianales</taxon>
        <taxon>Rubiaceae</taxon>
        <taxon>Rubioideae</taxon>
        <taxon>Spermacoceae</taxon>
        <taxon>Hedyotis-Oldenlandia complex</taxon>
        <taxon>Oldenlandia</taxon>
    </lineage>
</organism>
<evidence type="ECO:0000313" key="11">
    <source>
        <dbReference type="Proteomes" id="UP001161247"/>
    </source>
</evidence>
<name>A0AAV1DW68_OLDCO</name>
<sequence length="864" mass="98188">MKLKHQNRAAHDYLPFDQPTVRRKAVVTATLPFIVIAFLSSVVFTIVYFQPYSYLPFVNPTTFSHHTSDGFDSLRNNSSLVRHPNNVATEKTKEAVATDLAAISTASNERTTDSLTLSGLNLEKSLSKTNESKQPDEPDPDQQQVLKKVETQIGIPEGEIDGVKEESCDFSTGEWVRDPDAPYYTNATCPAMYELQNCMKFGKPGTSYKEYRWKPDGCDLPKFDPNRFLELVRGKSISFVGDSFARNQMQSLICLLSGVVNPLDLSPNEDKKWGNQHWLYKDYNFKISFYWAPFLVRSEKTDPNNAHGSYNLYLDEYHEKWTSKIEGSNYIIMSAGQWFMKTNMLYENGSLIGCGDCNNRQDNNMTQFPVFFGYQKAIQTALGGINRSKKFKGLTFLATINPTHFEGGAWNEGGDCVRTRPFKRNETDLPPHLGEMRRIQVQELKAAEQEGRPVKGIKFMLIDITNAMLMRPDGHPGKYGRQPGLIDYPPDCVHWCTPGPVDTWNEILLQLIWREEGPILAGNLSETSHIIKLQPEQSHDQTDGLIHGTALTGRKEEGKRDYPSKRYVPATSFELVDSANTNSSSNQAEVTNPENCELFTGEWIPDPNGPYYTNKTCHKIQEEQNCMLHGKPDTGYVKWRWKPDGCDLPIFDPHKFLDLVRGKSIAFIGDSMARNQMQSCLLSRSLRITKIGYRIIERPQGDILHVYLDKFNKHWTSKIQKYDYVVISAGPWFPRDPSKYYENGCLIGCYACKEEKVADLGFYVAYQKAYRTALRAIRELAKPEATIFVRTISPRHFENGTREAGGDCVRTRPFKRGETSLEPYAEIMRGMQLEELINAQEGGGDQRGTEVQIVRCDTINVAET</sequence>
<evidence type="ECO:0000259" key="9">
    <source>
        <dbReference type="Pfam" id="PF14416"/>
    </source>
</evidence>
<evidence type="ECO:0000256" key="4">
    <source>
        <dbReference type="ARBA" id="ARBA00022968"/>
    </source>
</evidence>
<accession>A0AAV1DW68</accession>
<dbReference type="GO" id="GO:0016020">
    <property type="term" value="C:membrane"/>
    <property type="evidence" value="ECO:0007669"/>
    <property type="project" value="UniProtKB-SubCell"/>
</dbReference>
<evidence type="ECO:0000256" key="1">
    <source>
        <dbReference type="ARBA" id="ARBA00004167"/>
    </source>
</evidence>
<evidence type="ECO:0000256" key="3">
    <source>
        <dbReference type="ARBA" id="ARBA00022692"/>
    </source>
</evidence>
<evidence type="ECO:0000256" key="6">
    <source>
        <dbReference type="ARBA" id="ARBA00023136"/>
    </source>
</evidence>
<gene>
    <name evidence="10" type="ORF">OLC1_LOCUS18779</name>
</gene>
<dbReference type="PANTHER" id="PTHR32285">
    <property type="entry name" value="PROTEIN TRICHOME BIREFRINGENCE-LIKE 9-RELATED"/>
    <property type="match status" value="1"/>
</dbReference>
<feature type="transmembrane region" description="Helical" evidence="7">
    <location>
        <begin position="25"/>
        <end position="49"/>
    </location>
</feature>
<dbReference type="GO" id="GO:0016413">
    <property type="term" value="F:O-acetyltransferase activity"/>
    <property type="evidence" value="ECO:0007669"/>
    <property type="project" value="InterPro"/>
</dbReference>
<evidence type="ECO:0000256" key="5">
    <source>
        <dbReference type="ARBA" id="ARBA00022989"/>
    </source>
</evidence>